<keyword evidence="3" id="KW-0418">Kinase</keyword>
<dbReference type="SMART" id="SM00220">
    <property type="entry name" value="S_TKc"/>
    <property type="match status" value="1"/>
</dbReference>
<evidence type="ECO:0000313" key="3">
    <source>
        <dbReference type="EMBL" id="KAH0502638.1"/>
    </source>
</evidence>
<accession>A0A8J6G3F8</accession>
<gene>
    <name evidence="3" type="ORF">LTLLF_191540</name>
</gene>
<dbReference type="SUPFAM" id="SSF56112">
    <property type="entry name" value="Protein kinase-like (PK-like)"/>
    <property type="match status" value="1"/>
</dbReference>
<dbReference type="EMBL" id="JAATJU010025818">
    <property type="protein sequence ID" value="KAH0502638.1"/>
    <property type="molecule type" value="Genomic_DNA"/>
</dbReference>
<dbReference type="PANTHER" id="PTHR46240">
    <property type="entry name" value="SER/THR PROTEIN KINASE ULK4"/>
    <property type="match status" value="1"/>
</dbReference>
<dbReference type="InterPro" id="IPR011009">
    <property type="entry name" value="Kinase-like_dom_sf"/>
</dbReference>
<dbReference type="AlphaFoldDB" id="A0A8J6G3F8"/>
<dbReference type="InterPro" id="IPR000719">
    <property type="entry name" value="Prot_kinase_dom"/>
</dbReference>
<dbReference type="PANTHER" id="PTHR46240:SF1">
    <property type="entry name" value="SERINE_THREONINE-PROTEIN KINASE ULK4"/>
    <property type="match status" value="1"/>
</dbReference>
<feature type="compositionally biased region" description="Polar residues" evidence="1">
    <location>
        <begin position="224"/>
        <end position="233"/>
    </location>
</feature>
<evidence type="ECO:0000256" key="1">
    <source>
        <dbReference type="SAM" id="MobiDB-lite"/>
    </source>
</evidence>
<evidence type="ECO:0000313" key="4">
    <source>
        <dbReference type="Proteomes" id="UP000710432"/>
    </source>
</evidence>
<dbReference type="Pfam" id="PF00069">
    <property type="entry name" value="Pkinase"/>
    <property type="match status" value="1"/>
</dbReference>
<dbReference type="GO" id="GO:0004672">
    <property type="term" value="F:protein kinase activity"/>
    <property type="evidence" value="ECO:0007669"/>
    <property type="project" value="InterPro"/>
</dbReference>
<feature type="compositionally biased region" description="Pro residues" evidence="1">
    <location>
        <begin position="208"/>
        <end position="220"/>
    </location>
</feature>
<sequence>MVERKGPDLSAVEMTVHDFQKVVRLTHEIKHKNIVTFHEWYETSNHLWMVVELCTGGSLETVIAQDENLPEDVVREFGVDLVMGLHHLHRLGILFCDLTPGKILLEGPGTLKFSNFCLAKVEGESLEEFFALVAAEEGGGDSVENTLRKSTRNRVRVEEGTEAFMVAQGEQPEREAAGHTVSPARKQRVDKEWEQGVECLGLSTNPLGPLPPSRAPPPEGSPALLNNQRQGTVRTLIPGE</sequence>
<proteinExistence type="predicted"/>
<protein>
    <submittedName>
        <fullName evidence="3">Serine/threonine-protein kinase ULK4</fullName>
    </submittedName>
</protein>
<feature type="domain" description="Protein kinase" evidence="2">
    <location>
        <begin position="1"/>
        <end position="240"/>
    </location>
</feature>
<feature type="region of interest" description="Disordered" evidence="1">
    <location>
        <begin position="201"/>
        <end position="240"/>
    </location>
</feature>
<dbReference type="Proteomes" id="UP000710432">
    <property type="component" value="Unassembled WGS sequence"/>
</dbReference>
<name>A0A8J6G3F8_MICOH</name>
<organism evidence="3 4">
    <name type="scientific">Microtus ochrogaster</name>
    <name type="common">Prairie vole</name>
    <dbReference type="NCBI Taxonomy" id="79684"/>
    <lineage>
        <taxon>Eukaryota</taxon>
        <taxon>Metazoa</taxon>
        <taxon>Chordata</taxon>
        <taxon>Craniata</taxon>
        <taxon>Vertebrata</taxon>
        <taxon>Euteleostomi</taxon>
        <taxon>Mammalia</taxon>
        <taxon>Eutheria</taxon>
        <taxon>Euarchontoglires</taxon>
        <taxon>Glires</taxon>
        <taxon>Rodentia</taxon>
        <taxon>Myomorpha</taxon>
        <taxon>Muroidea</taxon>
        <taxon>Cricetidae</taxon>
        <taxon>Arvicolinae</taxon>
        <taxon>Microtus</taxon>
    </lineage>
</organism>
<keyword evidence="3" id="KW-0808">Transferase</keyword>
<dbReference type="PROSITE" id="PS50011">
    <property type="entry name" value="PROTEIN_KINASE_DOM"/>
    <property type="match status" value="1"/>
</dbReference>
<dbReference type="GO" id="GO:0005524">
    <property type="term" value="F:ATP binding"/>
    <property type="evidence" value="ECO:0007669"/>
    <property type="project" value="InterPro"/>
</dbReference>
<evidence type="ECO:0000259" key="2">
    <source>
        <dbReference type="PROSITE" id="PS50011"/>
    </source>
</evidence>
<comment type="caution">
    <text evidence="3">The sequence shown here is derived from an EMBL/GenBank/DDBJ whole genome shotgun (WGS) entry which is preliminary data.</text>
</comment>
<reference evidence="3" key="1">
    <citation type="submission" date="2020-03" db="EMBL/GenBank/DDBJ databases">
        <title>Studies in the Genomics of Life Span.</title>
        <authorList>
            <person name="Glass D."/>
        </authorList>
    </citation>
    <scope>NUCLEOTIDE SEQUENCE</scope>
    <source>
        <strain evidence="3">LTLLF</strain>
        <tissue evidence="3">Muscle</tissue>
    </source>
</reference>
<dbReference type="Gene3D" id="1.10.510.10">
    <property type="entry name" value="Transferase(Phosphotransferase) domain 1"/>
    <property type="match status" value="1"/>
</dbReference>
<dbReference type="InterPro" id="IPR045906">
    <property type="entry name" value="ULK4"/>
</dbReference>